<keyword evidence="4" id="KW-1185">Reference proteome</keyword>
<dbReference type="InterPro" id="IPR017937">
    <property type="entry name" value="Thioredoxin_CS"/>
</dbReference>
<keyword evidence="1" id="KW-0472">Membrane</keyword>
<keyword evidence="1" id="KW-0812">Transmembrane</keyword>
<accession>A0A8J3ZB43</accession>
<reference evidence="3" key="1">
    <citation type="submission" date="2021-01" db="EMBL/GenBank/DDBJ databases">
        <title>Whole genome shotgun sequence of Virgisporangium aurantiacum NBRC 16421.</title>
        <authorList>
            <person name="Komaki H."/>
            <person name="Tamura T."/>
        </authorList>
    </citation>
    <scope>NUCLEOTIDE SEQUENCE</scope>
    <source>
        <strain evidence="3">NBRC 16421</strain>
    </source>
</reference>
<feature type="transmembrane region" description="Helical" evidence="1">
    <location>
        <begin position="6"/>
        <end position="26"/>
    </location>
</feature>
<dbReference type="InterPro" id="IPR036249">
    <property type="entry name" value="Thioredoxin-like_sf"/>
</dbReference>
<dbReference type="RefSeq" id="WP_204005543.1">
    <property type="nucleotide sequence ID" value="NZ_BOPG01000061.1"/>
</dbReference>
<dbReference type="Gene3D" id="3.40.30.10">
    <property type="entry name" value="Glutaredoxin"/>
    <property type="match status" value="1"/>
</dbReference>
<dbReference type="PROSITE" id="PS00194">
    <property type="entry name" value="THIOREDOXIN_1"/>
    <property type="match status" value="1"/>
</dbReference>
<evidence type="ECO:0000313" key="3">
    <source>
        <dbReference type="EMBL" id="GIJ60889.1"/>
    </source>
</evidence>
<dbReference type="Proteomes" id="UP000612585">
    <property type="component" value="Unassembled WGS sequence"/>
</dbReference>
<name>A0A8J3ZB43_9ACTN</name>
<dbReference type="AlphaFoldDB" id="A0A8J3ZB43"/>
<evidence type="ECO:0000313" key="4">
    <source>
        <dbReference type="Proteomes" id="UP000612585"/>
    </source>
</evidence>
<gene>
    <name evidence="3" type="ORF">Vau01_084050</name>
</gene>
<comment type="caution">
    <text evidence="3">The sequence shown here is derived from an EMBL/GenBank/DDBJ whole genome shotgun (WGS) entry which is preliminary data.</text>
</comment>
<feature type="domain" description="Thioredoxin" evidence="2">
    <location>
        <begin position="48"/>
        <end position="175"/>
    </location>
</feature>
<protein>
    <recommendedName>
        <fullName evidence="2">Thioredoxin domain-containing protein</fullName>
    </recommendedName>
</protein>
<dbReference type="EMBL" id="BOPG01000061">
    <property type="protein sequence ID" value="GIJ60889.1"/>
    <property type="molecule type" value="Genomic_DNA"/>
</dbReference>
<dbReference type="SUPFAM" id="SSF52833">
    <property type="entry name" value="Thioredoxin-like"/>
    <property type="match status" value="1"/>
</dbReference>
<organism evidence="3 4">
    <name type="scientific">Virgisporangium aurantiacum</name>
    <dbReference type="NCBI Taxonomy" id="175570"/>
    <lineage>
        <taxon>Bacteria</taxon>
        <taxon>Bacillati</taxon>
        <taxon>Actinomycetota</taxon>
        <taxon>Actinomycetes</taxon>
        <taxon>Micromonosporales</taxon>
        <taxon>Micromonosporaceae</taxon>
        <taxon>Virgisporangium</taxon>
    </lineage>
</organism>
<keyword evidence="1" id="KW-1133">Transmembrane helix</keyword>
<evidence type="ECO:0000256" key="1">
    <source>
        <dbReference type="SAM" id="Phobius"/>
    </source>
</evidence>
<dbReference type="PROSITE" id="PS51352">
    <property type="entry name" value="THIOREDOXIN_2"/>
    <property type="match status" value="1"/>
</dbReference>
<sequence>MIYLAVGVVIAVVLTLLNLVLMFGVIRRLRELQSRVDAAPSVLPDAGLPAGSPAPELTATTVSGAEVSSVDPARPTLIGFFSPGCAPCADRIPEFVDYAGTGVAKVAVVVTDLPAEGDDYVRRLSAVDVTVQPGQEAWVQGFAVTSYPTLCLVSSDGVVLGSGNTFGDLPTLSTV</sequence>
<dbReference type="InterPro" id="IPR013766">
    <property type="entry name" value="Thioredoxin_domain"/>
</dbReference>
<evidence type="ECO:0000259" key="2">
    <source>
        <dbReference type="PROSITE" id="PS51352"/>
    </source>
</evidence>
<proteinExistence type="predicted"/>